<evidence type="ECO:0000256" key="3">
    <source>
        <dbReference type="ARBA" id="ARBA00022833"/>
    </source>
</evidence>
<evidence type="ECO:0000259" key="4">
    <source>
        <dbReference type="PROSITE" id="PS51891"/>
    </source>
</evidence>
<feature type="domain" description="CENP-V/GFA" evidence="4">
    <location>
        <begin position="11"/>
        <end position="134"/>
    </location>
</feature>
<evidence type="ECO:0000256" key="2">
    <source>
        <dbReference type="ARBA" id="ARBA00022723"/>
    </source>
</evidence>
<gene>
    <name evidence="5" type="ORF">BJ878DRAFT_455542</name>
</gene>
<dbReference type="Gene3D" id="2.170.150.70">
    <property type="match status" value="1"/>
</dbReference>
<dbReference type="InterPro" id="IPR006913">
    <property type="entry name" value="CENP-V/GFA"/>
</dbReference>
<name>A0A9P7Z7N6_9HELO</name>
<reference evidence="5" key="1">
    <citation type="journal article" date="2021" name="IMA Fungus">
        <title>Genomic characterization of three marine fungi, including Emericellopsis atlantica sp. nov. with signatures of a generalist lifestyle and marine biomass degradation.</title>
        <authorList>
            <person name="Hagestad O.C."/>
            <person name="Hou L."/>
            <person name="Andersen J.H."/>
            <person name="Hansen E.H."/>
            <person name="Altermark B."/>
            <person name="Li C."/>
            <person name="Kuhnert E."/>
            <person name="Cox R.J."/>
            <person name="Crous P.W."/>
            <person name="Spatafora J.W."/>
            <person name="Lail K."/>
            <person name="Amirebrahimi M."/>
            <person name="Lipzen A."/>
            <person name="Pangilinan J."/>
            <person name="Andreopoulos W."/>
            <person name="Hayes R.D."/>
            <person name="Ng V."/>
            <person name="Grigoriev I.V."/>
            <person name="Jackson S.A."/>
            <person name="Sutton T.D.S."/>
            <person name="Dobson A.D.W."/>
            <person name="Rama T."/>
        </authorList>
    </citation>
    <scope>NUCLEOTIDE SEQUENCE</scope>
    <source>
        <strain evidence="5">TRa3180A</strain>
    </source>
</reference>
<dbReference type="AlphaFoldDB" id="A0A9P7Z7N6"/>
<protein>
    <recommendedName>
        <fullName evidence="4">CENP-V/GFA domain-containing protein</fullName>
    </recommendedName>
</protein>
<evidence type="ECO:0000313" key="6">
    <source>
        <dbReference type="Proteomes" id="UP000887226"/>
    </source>
</evidence>
<sequence>MSSQSTNTSSYTGSCHCGLTKYVINLPLPPSTAHTRPPPPAICIRKCNCTTCQNLPFFHIRLSHAPSQFTLLSPLTLPLPLQIALQAACFDYICFSKNIHWHFCLVCGVRCFAHIGEGEMQNPPSEVKEFGLGE</sequence>
<evidence type="ECO:0000313" key="5">
    <source>
        <dbReference type="EMBL" id="KAG9246802.1"/>
    </source>
</evidence>
<dbReference type="InterPro" id="IPR011057">
    <property type="entry name" value="Mss4-like_sf"/>
</dbReference>
<keyword evidence="6" id="KW-1185">Reference proteome</keyword>
<dbReference type="EMBL" id="MU253792">
    <property type="protein sequence ID" value="KAG9246802.1"/>
    <property type="molecule type" value="Genomic_DNA"/>
</dbReference>
<evidence type="ECO:0000256" key="1">
    <source>
        <dbReference type="ARBA" id="ARBA00005495"/>
    </source>
</evidence>
<dbReference type="Proteomes" id="UP000887226">
    <property type="component" value="Unassembled WGS sequence"/>
</dbReference>
<dbReference type="GO" id="GO:0046872">
    <property type="term" value="F:metal ion binding"/>
    <property type="evidence" value="ECO:0007669"/>
    <property type="project" value="UniProtKB-KW"/>
</dbReference>
<keyword evidence="3" id="KW-0862">Zinc</keyword>
<dbReference type="SUPFAM" id="SSF51316">
    <property type="entry name" value="Mss4-like"/>
    <property type="match status" value="1"/>
</dbReference>
<comment type="similarity">
    <text evidence="1">Belongs to the Gfa family.</text>
</comment>
<accession>A0A9P7Z7N6</accession>
<proteinExistence type="inferred from homology"/>
<comment type="caution">
    <text evidence="5">The sequence shown here is derived from an EMBL/GenBank/DDBJ whole genome shotgun (WGS) entry which is preliminary data.</text>
</comment>
<dbReference type="OrthoDB" id="3930719at2759"/>
<keyword evidence="2" id="KW-0479">Metal-binding</keyword>
<organism evidence="5 6">
    <name type="scientific">Calycina marina</name>
    <dbReference type="NCBI Taxonomy" id="1763456"/>
    <lineage>
        <taxon>Eukaryota</taxon>
        <taxon>Fungi</taxon>
        <taxon>Dikarya</taxon>
        <taxon>Ascomycota</taxon>
        <taxon>Pezizomycotina</taxon>
        <taxon>Leotiomycetes</taxon>
        <taxon>Helotiales</taxon>
        <taxon>Pezizellaceae</taxon>
        <taxon>Calycina</taxon>
    </lineage>
</organism>
<dbReference type="PROSITE" id="PS51891">
    <property type="entry name" value="CENP_V_GFA"/>
    <property type="match status" value="1"/>
</dbReference>
<dbReference type="GO" id="GO:0016846">
    <property type="term" value="F:carbon-sulfur lyase activity"/>
    <property type="evidence" value="ECO:0007669"/>
    <property type="project" value="InterPro"/>
</dbReference>